<dbReference type="PANTHER" id="PTHR18945">
    <property type="entry name" value="NEUROTRANSMITTER GATED ION CHANNEL"/>
    <property type="match status" value="1"/>
</dbReference>
<dbReference type="GO" id="GO:0005230">
    <property type="term" value="F:extracellular ligand-gated monoatomic ion channel activity"/>
    <property type="evidence" value="ECO:0007669"/>
    <property type="project" value="InterPro"/>
</dbReference>
<feature type="domain" description="Neurotransmitter-gated ion-channel ligand-binding" evidence="6">
    <location>
        <begin position="159"/>
        <end position="363"/>
    </location>
</feature>
<evidence type="ECO:0000313" key="7">
    <source>
        <dbReference type="EMBL" id="CBY35340.1"/>
    </source>
</evidence>
<dbReference type="SUPFAM" id="SSF63712">
    <property type="entry name" value="Nicotinic receptor ligand binding domain-like"/>
    <property type="match status" value="1"/>
</dbReference>
<dbReference type="Pfam" id="PF02931">
    <property type="entry name" value="Neur_chan_LBD"/>
    <property type="match status" value="1"/>
</dbReference>
<protein>
    <recommendedName>
        <fullName evidence="6">Neurotransmitter-gated ion-channel ligand-binding domain-containing protein</fullName>
    </recommendedName>
</protein>
<gene>
    <name evidence="7" type="ORF">GSOID_T00027149001</name>
</gene>
<keyword evidence="2 5" id="KW-0812">Transmembrane</keyword>
<feature type="transmembrane region" description="Helical" evidence="5">
    <location>
        <begin position="428"/>
        <end position="451"/>
    </location>
</feature>
<evidence type="ECO:0000256" key="4">
    <source>
        <dbReference type="ARBA" id="ARBA00023136"/>
    </source>
</evidence>
<reference evidence="7" key="1">
    <citation type="journal article" date="2010" name="Science">
        <title>Plasticity of animal genome architecture unmasked by rapid evolution of a pelagic tunicate.</title>
        <authorList>
            <person name="Denoeud F."/>
            <person name="Henriet S."/>
            <person name="Mungpakdee S."/>
            <person name="Aury J.M."/>
            <person name="Da Silva C."/>
            <person name="Brinkmann H."/>
            <person name="Mikhaleva J."/>
            <person name="Olsen L.C."/>
            <person name="Jubin C."/>
            <person name="Canestro C."/>
            <person name="Bouquet J.M."/>
            <person name="Danks G."/>
            <person name="Poulain J."/>
            <person name="Campsteijn C."/>
            <person name="Adamski M."/>
            <person name="Cross I."/>
            <person name="Yadetie F."/>
            <person name="Muffato M."/>
            <person name="Louis A."/>
            <person name="Butcher S."/>
            <person name="Tsagkogeorga G."/>
            <person name="Konrad A."/>
            <person name="Singh S."/>
            <person name="Jensen M.F."/>
            <person name="Cong E.H."/>
            <person name="Eikeseth-Otteraa H."/>
            <person name="Noel B."/>
            <person name="Anthouard V."/>
            <person name="Porcel B.M."/>
            <person name="Kachouri-Lafond R."/>
            <person name="Nishino A."/>
            <person name="Ugolini M."/>
            <person name="Chourrout P."/>
            <person name="Nishida H."/>
            <person name="Aasland R."/>
            <person name="Huzurbazar S."/>
            <person name="Westhof E."/>
            <person name="Delsuc F."/>
            <person name="Lehrach H."/>
            <person name="Reinhardt R."/>
            <person name="Weissenbach J."/>
            <person name="Roy S.W."/>
            <person name="Artiguenave F."/>
            <person name="Postlethwait J.H."/>
            <person name="Manak J.R."/>
            <person name="Thompson E.M."/>
            <person name="Jaillon O."/>
            <person name="Du Pasquier L."/>
            <person name="Boudinot P."/>
            <person name="Liberles D.A."/>
            <person name="Volff J.N."/>
            <person name="Philippe H."/>
            <person name="Lenhard B."/>
            <person name="Roest Crollius H."/>
            <person name="Wincker P."/>
            <person name="Chourrout D."/>
        </authorList>
    </citation>
    <scope>NUCLEOTIDE SEQUENCE [LARGE SCALE GENOMIC DNA]</scope>
</reference>
<dbReference type="InterPro" id="IPR036719">
    <property type="entry name" value="Neuro-gated_channel_TM_sf"/>
</dbReference>
<accession>E4YIM9</accession>
<dbReference type="InterPro" id="IPR006202">
    <property type="entry name" value="Neur_chan_lig-bd"/>
</dbReference>
<dbReference type="AlphaFoldDB" id="E4YIM9"/>
<dbReference type="CDD" id="cd18989">
    <property type="entry name" value="LGIC_ECD_cation"/>
    <property type="match status" value="1"/>
</dbReference>
<proteinExistence type="predicted"/>
<dbReference type="Gene3D" id="2.70.170.10">
    <property type="entry name" value="Neurotransmitter-gated ion-channel ligand-binding domain"/>
    <property type="match status" value="1"/>
</dbReference>
<comment type="subcellular location">
    <subcellularLocation>
        <location evidence="1">Membrane</location>
        <topology evidence="1">Multi-pass membrane protein</topology>
    </subcellularLocation>
</comment>
<dbReference type="EMBL" id="FN654616">
    <property type="protein sequence ID" value="CBY35340.1"/>
    <property type="molecule type" value="Genomic_DNA"/>
</dbReference>
<dbReference type="Gene3D" id="1.20.58.390">
    <property type="entry name" value="Neurotransmitter-gated ion-channel transmembrane domain"/>
    <property type="match status" value="1"/>
</dbReference>
<evidence type="ECO:0000259" key="6">
    <source>
        <dbReference type="Pfam" id="PF02931"/>
    </source>
</evidence>
<evidence type="ECO:0000256" key="3">
    <source>
        <dbReference type="ARBA" id="ARBA00022989"/>
    </source>
</evidence>
<feature type="transmembrane region" description="Helical" evidence="5">
    <location>
        <begin position="364"/>
        <end position="389"/>
    </location>
</feature>
<keyword evidence="4 5" id="KW-0472">Membrane</keyword>
<evidence type="ECO:0000256" key="2">
    <source>
        <dbReference type="ARBA" id="ARBA00022692"/>
    </source>
</evidence>
<dbReference type="GO" id="GO:0004888">
    <property type="term" value="F:transmembrane signaling receptor activity"/>
    <property type="evidence" value="ECO:0007669"/>
    <property type="project" value="InterPro"/>
</dbReference>
<dbReference type="Proteomes" id="UP000011014">
    <property type="component" value="Unassembled WGS sequence"/>
</dbReference>
<dbReference type="InterPro" id="IPR006201">
    <property type="entry name" value="Neur_channel"/>
</dbReference>
<organism evidence="7">
    <name type="scientific">Oikopleura dioica</name>
    <name type="common">Tunicate</name>
    <dbReference type="NCBI Taxonomy" id="34765"/>
    <lineage>
        <taxon>Eukaryota</taxon>
        <taxon>Metazoa</taxon>
        <taxon>Chordata</taxon>
        <taxon>Tunicata</taxon>
        <taxon>Appendicularia</taxon>
        <taxon>Copelata</taxon>
        <taxon>Oikopleuridae</taxon>
        <taxon>Oikopleura</taxon>
    </lineage>
</organism>
<dbReference type="SUPFAM" id="SSF90112">
    <property type="entry name" value="Neurotransmitter-gated ion-channel transmembrane pore"/>
    <property type="match status" value="1"/>
</dbReference>
<evidence type="ECO:0000256" key="5">
    <source>
        <dbReference type="SAM" id="Phobius"/>
    </source>
</evidence>
<name>E4YIM9_OIKDI</name>
<dbReference type="InterPro" id="IPR036734">
    <property type="entry name" value="Neur_chan_lig-bd_sf"/>
</dbReference>
<sequence length="565" mass="66381">MLLFFEFFALFNCREPNPEERLHFDLEEYYYKDVSPLLVLPKNTSIDSKEYREEVCAEWIPKILENFDENVDAENALSHIFYCVDAVDGFDELEACDEWLDYIHFKNLRSTSYKGKCEVHDEHYLERKQSASLGKVADFGMHDDASANEIVILNDIINRPLYDHVIDVDLYIELDTINEIDLRDALMDMYADWYDSRLEWNKTEYSGVMYTVFDTSKIWTPPIEVMNLLKMINPKLESLCEVHHDGTVHEIIKMRALVSCNVDQNLYPFDTQECGLNFATPSMADYKLYFHLHKWNMLNNLGNLSASIANYEEVHLSVLKGSFYEKNQEWDLLGYKYESGTVVGHLKRSYSLVRVYFLLERHTIYYEVTLFIPIVCINLLVCLGLWMPISCGEAAGFQVTLLLALILYLDLISTTTPVFDSIGKSPRLLILFLITTIASVVAHIIITFSMWKQSCDDDTLRNLSPFKCKFTQKTAKVLEWLTREKYEIPKAIQLIIDDAENIEKLEEEELKKAWKFYGKMSRKRFRNYLFFRVIKILQLFLNRKKSFLGFLVNFRRHFLHFCDHS</sequence>
<feature type="transmembrane region" description="Helical" evidence="5">
    <location>
        <begin position="395"/>
        <end position="416"/>
    </location>
</feature>
<dbReference type="InterPro" id="IPR038050">
    <property type="entry name" value="Neuro_actylchol_rec"/>
</dbReference>
<dbReference type="GO" id="GO:0016020">
    <property type="term" value="C:membrane"/>
    <property type="evidence" value="ECO:0007669"/>
    <property type="project" value="UniProtKB-SubCell"/>
</dbReference>
<evidence type="ECO:0000256" key="1">
    <source>
        <dbReference type="ARBA" id="ARBA00004141"/>
    </source>
</evidence>
<keyword evidence="3 5" id="KW-1133">Transmembrane helix</keyword>
<dbReference type="PRINTS" id="PR00252">
    <property type="entry name" value="NRIONCHANNEL"/>
</dbReference>